<reference evidence="1" key="1">
    <citation type="submission" date="2014-05" db="EMBL/GenBank/DDBJ databases">
        <title>The transcriptome of the halophilic microalga Tetraselmis sp. GSL018 isolated from the Great Salt Lake, Utah.</title>
        <authorList>
            <person name="Jinkerson R.E."/>
            <person name="D'Adamo S."/>
            <person name="Posewitz M.C."/>
        </authorList>
    </citation>
    <scope>NUCLEOTIDE SEQUENCE</scope>
    <source>
        <strain evidence="1">GSL018</strain>
    </source>
</reference>
<feature type="non-terminal residue" evidence="1">
    <location>
        <position position="1"/>
    </location>
</feature>
<name>A0A061QMG1_9CHLO</name>
<accession>A0A061QMG1</accession>
<dbReference type="EMBL" id="GBEZ01025205">
    <property type="protein sequence ID" value="JAC61852.1"/>
    <property type="molecule type" value="Transcribed_RNA"/>
</dbReference>
<proteinExistence type="predicted"/>
<evidence type="ECO:0000313" key="1">
    <source>
        <dbReference type="EMBL" id="JAC61852.1"/>
    </source>
</evidence>
<organism evidence="1">
    <name type="scientific">Tetraselmis sp. GSL018</name>
    <dbReference type="NCBI Taxonomy" id="582737"/>
    <lineage>
        <taxon>Eukaryota</taxon>
        <taxon>Viridiplantae</taxon>
        <taxon>Chlorophyta</taxon>
        <taxon>core chlorophytes</taxon>
        <taxon>Chlorodendrophyceae</taxon>
        <taxon>Chlorodendrales</taxon>
        <taxon>Chlorodendraceae</taxon>
        <taxon>Tetraselmis</taxon>
    </lineage>
</organism>
<dbReference type="AlphaFoldDB" id="A0A061QMG1"/>
<protein>
    <submittedName>
        <fullName evidence="1">Uncharacterized protein</fullName>
    </submittedName>
</protein>
<gene>
    <name evidence="1" type="ORF">TSPGSL018_24996</name>
</gene>
<sequence>LDFVLLSYIKTLFCCRDNLGNKHVCRYRTNTFEVGSSRRRKKLTGFNFGSGMKIRSVSSMKYMEWEEFHIGWTSGTASALIPPKSPAVFKGYASCFESSVLFKRIWEAPQRIVLYIPQMVTPRPLCNPSLYSVPSKKGRPELFWA</sequence>